<dbReference type="CDD" id="cd04301">
    <property type="entry name" value="NAT_SF"/>
    <property type="match status" value="1"/>
</dbReference>
<gene>
    <name evidence="4" type="ORF">DI595_11115</name>
</gene>
<accession>A0A2W5F2W8</accession>
<evidence type="ECO:0000313" key="4">
    <source>
        <dbReference type="EMBL" id="PZP50485.1"/>
    </source>
</evidence>
<feature type="domain" description="N-acetyltransferase" evidence="3">
    <location>
        <begin position="1"/>
        <end position="138"/>
    </location>
</feature>
<keyword evidence="1 4" id="KW-0808">Transferase</keyword>
<dbReference type="Gene3D" id="1.20.5.540">
    <property type="entry name" value="Single helix bin"/>
    <property type="match status" value="1"/>
</dbReference>
<dbReference type="InterPro" id="IPR050832">
    <property type="entry name" value="Bact_Acetyltransf"/>
</dbReference>
<name>A0A2W5F2W8_9HYPH</name>
<dbReference type="PANTHER" id="PTHR43877">
    <property type="entry name" value="AMINOALKYLPHOSPHONATE N-ACETYLTRANSFERASE-RELATED-RELATED"/>
    <property type="match status" value="1"/>
</dbReference>
<evidence type="ECO:0000256" key="1">
    <source>
        <dbReference type="ARBA" id="ARBA00022679"/>
    </source>
</evidence>
<organism evidence="4 5">
    <name type="scientific">Agrobacterium fabrum</name>
    <dbReference type="NCBI Taxonomy" id="1176649"/>
    <lineage>
        <taxon>Bacteria</taxon>
        <taxon>Pseudomonadati</taxon>
        <taxon>Pseudomonadota</taxon>
        <taxon>Alphaproteobacteria</taxon>
        <taxon>Hyphomicrobiales</taxon>
        <taxon>Rhizobiaceae</taxon>
        <taxon>Rhizobium/Agrobacterium group</taxon>
        <taxon>Agrobacterium</taxon>
        <taxon>Agrobacterium tumefaciens complex</taxon>
    </lineage>
</organism>
<dbReference type="InterPro" id="IPR000182">
    <property type="entry name" value="GNAT_dom"/>
</dbReference>
<dbReference type="PROSITE" id="PS51186">
    <property type="entry name" value="GNAT"/>
    <property type="match status" value="1"/>
</dbReference>
<dbReference type="Pfam" id="PF00583">
    <property type="entry name" value="Acetyltransf_1"/>
    <property type="match status" value="1"/>
</dbReference>
<dbReference type="EMBL" id="QFOL01000112">
    <property type="protein sequence ID" value="PZP50485.1"/>
    <property type="molecule type" value="Genomic_DNA"/>
</dbReference>
<dbReference type="SUPFAM" id="SSF55729">
    <property type="entry name" value="Acyl-CoA N-acyltransferases (Nat)"/>
    <property type="match status" value="1"/>
</dbReference>
<comment type="caution">
    <text evidence="4">The sequence shown here is derived from an EMBL/GenBank/DDBJ whole genome shotgun (WGS) entry which is preliminary data.</text>
</comment>
<dbReference type="Proteomes" id="UP000249769">
    <property type="component" value="Unassembled WGS sequence"/>
</dbReference>
<dbReference type="InterPro" id="IPR016181">
    <property type="entry name" value="Acyl_CoA_acyltransferase"/>
</dbReference>
<dbReference type="AlphaFoldDB" id="A0A2W5F2W8"/>
<evidence type="ECO:0000313" key="5">
    <source>
        <dbReference type="Proteomes" id="UP000249769"/>
    </source>
</evidence>
<reference evidence="4 5" key="1">
    <citation type="submission" date="2017-08" db="EMBL/GenBank/DDBJ databases">
        <title>Infants hospitalized years apart are colonized by the same room-sourced microbial strains.</title>
        <authorList>
            <person name="Brooks B."/>
            <person name="Olm M.R."/>
            <person name="Firek B.A."/>
            <person name="Baker R."/>
            <person name="Thomas B.C."/>
            <person name="Morowitz M.J."/>
            <person name="Banfield J.F."/>
        </authorList>
    </citation>
    <scope>NUCLEOTIDE SEQUENCE [LARGE SCALE GENOMIC DNA]</scope>
    <source>
        <strain evidence="4">S2_009_000_R2_73</strain>
    </source>
</reference>
<evidence type="ECO:0000259" key="3">
    <source>
        <dbReference type="PROSITE" id="PS51186"/>
    </source>
</evidence>
<dbReference type="PANTHER" id="PTHR43877:SF2">
    <property type="entry name" value="AMINOALKYLPHOSPHONATE N-ACETYLTRANSFERASE-RELATED"/>
    <property type="match status" value="1"/>
</dbReference>
<dbReference type="GO" id="GO:0016747">
    <property type="term" value="F:acyltransferase activity, transferring groups other than amino-acyl groups"/>
    <property type="evidence" value="ECO:0007669"/>
    <property type="project" value="InterPro"/>
</dbReference>
<sequence length="142" mass="15815">MNFILSDVADAEAEKAIRDPLVAYNLARFGESDKRELIITIRDGEDTVTGGLVGYTARGWLYVQLLFVPETMRGQGTGPKLLAMAEEEARKRGCMGAYIDTMNPDALRLYQRFGFTKIGSLSPLSTGQSITWLEKRFQTVES</sequence>
<evidence type="ECO:0000256" key="2">
    <source>
        <dbReference type="ARBA" id="ARBA00023315"/>
    </source>
</evidence>
<keyword evidence="2" id="KW-0012">Acyltransferase</keyword>
<protein>
    <submittedName>
        <fullName evidence="4">GNAT family N-acetyltransferase</fullName>
    </submittedName>
</protein>
<proteinExistence type="predicted"/>
<dbReference type="Gene3D" id="3.40.630.30">
    <property type="match status" value="1"/>
</dbReference>